<evidence type="ECO:0000313" key="4">
    <source>
        <dbReference type="Proteomes" id="UP000632454"/>
    </source>
</evidence>
<dbReference type="InterPro" id="IPR038727">
    <property type="entry name" value="NadR/Ttd14_AAA_dom"/>
</dbReference>
<gene>
    <name evidence="3" type="primary">nadR</name>
    <name evidence="3" type="ORF">GCM10007298_34340</name>
</gene>
<dbReference type="SUPFAM" id="SSF52374">
    <property type="entry name" value="Nucleotidylyl transferase"/>
    <property type="match status" value="1"/>
</dbReference>
<feature type="domain" description="Cytidyltransferase-like" evidence="1">
    <location>
        <begin position="7"/>
        <end position="141"/>
    </location>
</feature>
<dbReference type="Pfam" id="PF13521">
    <property type="entry name" value="AAA_28"/>
    <property type="match status" value="1"/>
</dbReference>
<dbReference type="Gene3D" id="3.40.50.620">
    <property type="entry name" value="HUPs"/>
    <property type="match status" value="1"/>
</dbReference>
<dbReference type="Gene3D" id="3.40.50.300">
    <property type="entry name" value="P-loop containing nucleotide triphosphate hydrolases"/>
    <property type="match status" value="1"/>
</dbReference>
<dbReference type="InterPro" id="IPR004821">
    <property type="entry name" value="Cyt_trans-like"/>
</dbReference>
<dbReference type="InterPro" id="IPR027417">
    <property type="entry name" value="P-loop_NTPase"/>
</dbReference>
<proteinExistence type="predicted"/>
<dbReference type="RefSeq" id="WP_188491128.1">
    <property type="nucleotide sequence ID" value="NZ_BMCS01000002.1"/>
</dbReference>
<dbReference type="InterPro" id="IPR014729">
    <property type="entry name" value="Rossmann-like_a/b/a_fold"/>
</dbReference>
<sequence>MYRHALVIGKFYPPHAGHHALIRFAASVAEEVTVVAMPSAVESIPLADRVGWLRESHRENPSVQITGIVCDAPVDLRSRAVWAAQVACMRAAVAQVSPDRVDVVVSSEGYGRELATWFDAAHVSFDPDRRRLPISGTRCRADLAESWTYLDAPTSAGLMTHVVVLGSESTGTTTVSQAVAQHFRDRGGIWASTRWVPEYGRDATVEKLAQLRTTSAEADMNDVTWSGDDFAHIARTQQGREDAAARDGSPLLVCDTDAFTTTIWERRYLGPHSHRAAPEVRDTGSIYLVTDHEDVPFVQDGIRDGEHVRAEMTGWFIDALTRSGRSWVLLTGSLDERIALAVRVADQALATRSTFADPLGVS</sequence>
<dbReference type="NCBIfam" id="TIGR00125">
    <property type="entry name" value="cyt_tran_rel"/>
    <property type="match status" value="1"/>
</dbReference>
<dbReference type="PANTHER" id="PTHR37512:SF1">
    <property type="entry name" value="NADR_TTD14 AAA DOMAIN-CONTAINING PROTEIN"/>
    <property type="match status" value="1"/>
</dbReference>
<keyword evidence="4" id="KW-1185">Reference proteome</keyword>
<reference evidence="4" key="1">
    <citation type="journal article" date="2019" name="Int. J. Syst. Evol. Microbiol.">
        <title>The Global Catalogue of Microorganisms (GCM) 10K type strain sequencing project: providing services to taxonomists for standard genome sequencing and annotation.</title>
        <authorList>
            <consortium name="The Broad Institute Genomics Platform"/>
            <consortium name="The Broad Institute Genome Sequencing Center for Infectious Disease"/>
            <person name="Wu L."/>
            <person name="Ma J."/>
        </authorList>
    </citation>
    <scope>NUCLEOTIDE SEQUENCE [LARGE SCALE GENOMIC DNA]</scope>
    <source>
        <strain evidence="4">CCM 7855</strain>
    </source>
</reference>
<accession>A0ABQ1V540</accession>
<dbReference type="EMBL" id="BMCS01000002">
    <property type="protein sequence ID" value="GGF35653.1"/>
    <property type="molecule type" value="Genomic_DNA"/>
</dbReference>
<organism evidence="3 4">
    <name type="scientific">Williamsia phyllosphaerae</name>
    <dbReference type="NCBI Taxonomy" id="885042"/>
    <lineage>
        <taxon>Bacteria</taxon>
        <taxon>Bacillati</taxon>
        <taxon>Actinomycetota</taxon>
        <taxon>Actinomycetes</taxon>
        <taxon>Mycobacteriales</taxon>
        <taxon>Nocardiaceae</taxon>
        <taxon>Williamsia</taxon>
    </lineage>
</organism>
<evidence type="ECO:0000259" key="2">
    <source>
        <dbReference type="Pfam" id="PF13521"/>
    </source>
</evidence>
<dbReference type="Pfam" id="PF01467">
    <property type="entry name" value="CTP_transf_like"/>
    <property type="match status" value="1"/>
</dbReference>
<comment type="caution">
    <text evidence="3">The sequence shown here is derived from an EMBL/GenBank/DDBJ whole genome shotgun (WGS) entry which is preliminary data.</text>
</comment>
<dbReference type="PANTHER" id="PTHR37512">
    <property type="entry name" value="TRIFUNCTIONAL NAD BIOSYNTHESIS/REGULATOR PROTEIN NADR"/>
    <property type="match status" value="1"/>
</dbReference>
<dbReference type="Proteomes" id="UP000632454">
    <property type="component" value="Unassembled WGS sequence"/>
</dbReference>
<feature type="domain" description="NadR/Ttd14 AAA" evidence="2">
    <location>
        <begin position="162"/>
        <end position="337"/>
    </location>
</feature>
<evidence type="ECO:0000259" key="1">
    <source>
        <dbReference type="Pfam" id="PF01467"/>
    </source>
</evidence>
<evidence type="ECO:0000313" key="3">
    <source>
        <dbReference type="EMBL" id="GGF35653.1"/>
    </source>
</evidence>
<protein>
    <submittedName>
        <fullName evidence="3">Transcriptional regulator NadR</fullName>
    </submittedName>
</protein>
<dbReference type="InterPro" id="IPR052735">
    <property type="entry name" value="NAD_biosynth-regulator"/>
</dbReference>
<name>A0ABQ1V540_9NOCA</name>